<keyword evidence="2" id="KW-1133">Transmembrane helix</keyword>
<feature type="region of interest" description="Disordered" evidence="1">
    <location>
        <begin position="201"/>
        <end position="287"/>
    </location>
</feature>
<organism evidence="4 5">
    <name type="scientific">Robiginitalea marina</name>
    <dbReference type="NCBI Taxonomy" id="2954105"/>
    <lineage>
        <taxon>Bacteria</taxon>
        <taxon>Pseudomonadati</taxon>
        <taxon>Bacteroidota</taxon>
        <taxon>Flavobacteriia</taxon>
        <taxon>Flavobacteriales</taxon>
        <taxon>Flavobacteriaceae</taxon>
        <taxon>Robiginitalea</taxon>
    </lineage>
</organism>
<feature type="transmembrane region" description="Helical" evidence="2">
    <location>
        <begin position="379"/>
        <end position="396"/>
    </location>
</feature>
<comment type="caution">
    <text evidence="4">The sequence shown here is derived from an EMBL/GenBank/DDBJ whole genome shotgun (WGS) entry which is preliminary data.</text>
</comment>
<keyword evidence="3" id="KW-0732">Signal</keyword>
<dbReference type="Proteomes" id="UP001206312">
    <property type="component" value="Unassembled WGS sequence"/>
</dbReference>
<protein>
    <submittedName>
        <fullName evidence="4">DUF4198 domain-containing protein</fullName>
    </submittedName>
</protein>
<dbReference type="RefSeq" id="WP_252741508.1">
    <property type="nucleotide sequence ID" value="NZ_JAMXIB010000007.1"/>
</dbReference>
<evidence type="ECO:0000256" key="3">
    <source>
        <dbReference type="SAM" id="SignalP"/>
    </source>
</evidence>
<reference evidence="4 5" key="1">
    <citation type="submission" date="2022-06" db="EMBL/GenBank/DDBJ databases">
        <authorList>
            <person name="Xuan X."/>
        </authorList>
    </citation>
    <scope>NUCLEOTIDE SEQUENCE [LARGE SCALE GENOMIC DNA]</scope>
    <source>
        <strain evidence="4 5">2V75</strain>
    </source>
</reference>
<feature type="compositionally biased region" description="Basic and acidic residues" evidence="1">
    <location>
        <begin position="209"/>
        <end position="287"/>
    </location>
</feature>
<proteinExistence type="predicted"/>
<evidence type="ECO:0000313" key="5">
    <source>
        <dbReference type="Proteomes" id="UP001206312"/>
    </source>
</evidence>
<feature type="chain" id="PRO_5046784731" evidence="3">
    <location>
        <begin position="22"/>
        <end position="400"/>
    </location>
</feature>
<evidence type="ECO:0000313" key="4">
    <source>
        <dbReference type="EMBL" id="MCO5725130.1"/>
    </source>
</evidence>
<keyword evidence="5" id="KW-1185">Reference proteome</keyword>
<keyword evidence="2" id="KW-0812">Transmembrane</keyword>
<dbReference type="InterPro" id="IPR019613">
    <property type="entry name" value="DUF4198"/>
</dbReference>
<name>A0ABT1AZX1_9FLAO</name>
<accession>A0ABT1AZX1</accession>
<keyword evidence="2" id="KW-0472">Membrane</keyword>
<evidence type="ECO:0000256" key="1">
    <source>
        <dbReference type="SAM" id="MobiDB-lite"/>
    </source>
</evidence>
<gene>
    <name evidence="4" type="ORF">NG653_09710</name>
</gene>
<dbReference type="Pfam" id="PF10670">
    <property type="entry name" value="DUF4198"/>
    <property type="match status" value="1"/>
</dbReference>
<sequence>MKNKILLLFALLLFCSHDMYLKPDNYFLEPDAQAAIELFNGTFEKSENVIARNRMADVSLVGNGRRIAVDSTQWSERDSITILRFKTGQAGTWVAGVSTFSRTIEMTAEDFNGYLEHDGVLDMLEWRRANNTLGQNAAEEYSKHVKTIFQVGDQTSDDWKTPLGYPIEFVPLQNPYDLHPGHSLEVQLLWQGKPLANQLVYAGPPTGVHSHEPGTGHSHEASSDHKHEHEADHTHGETGEHSHEQESDHTHGETGEHSHEQESDHTHGEEGMHSHQQESGHTHKTARAEEFPQGGSAEQGHSHPLVKSLRTDADGLIKVDLTAEGVWYLRTIYLTPSEKPGLTHESNWATLTFAIGEGHSHSHDGDTHSHGEDGGIPSYFYWIGSLVLLIVLFFWFKRKD</sequence>
<feature type="signal peptide" evidence="3">
    <location>
        <begin position="1"/>
        <end position="21"/>
    </location>
</feature>
<evidence type="ECO:0000256" key="2">
    <source>
        <dbReference type="SAM" id="Phobius"/>
    </source>
</evidence>
<dbReference type="EMBL" id="JAMXIB010000007">
    <property type="protein sequence ID" value="MCO5725130.1"/>
    <property type="molecule type" value="Genomic_DNA"/>
</dbReference>